<accession>A0A8X8G0S2</accession>
<sequence length="73" mass="7669">MTALNGNAQPIQAGDEFSLPLAEEKQQTLQLEIGDGASTPRSDRDLLFEALADLLSSAILFTDAVPAISARGP</sequence>
<proteinExistence type="predicted"/>
<comment type="caution">
    <text evidence="1">The sequence shown here is derived from an EMBL/GenBank/DDBJ whole genome shotgun (WGS) entry which is preliminary data.</text>
</comment>
<reference evidence="1 2" key="1">
    <citation type="submission" date="2020-08" db="EMBL/GenBank/DDBJ databases">
        <title>A Genomic Blueprint of the Chicken Gut Microbiome.</title>
        <authorList>
            <person name="Gilroy R."/>
            <person name="Ravi A."/>
            <person name="Getino M."/>
            <person name="Pursley I."/>
            <person name="Horton D.L."/>
            <person name="Alikhan N.-F."/>
            <person name="Baker D."/>
            <person name="Gharbi K."/>
            <person name="Hall N."/>
            <person name="Watson M."/>
            <person name="Adriaenssens E.M."/>
            <person name="Foster-Nyarko E."/>
            <person name="Jarju S."/>
            <person name="Secka A."/>
            <person name="Antonio M."/>
            <person name="Oren A."/>
            <person name="Chaudhuri R."/>
            <person name="La Ragione R.M."/>
            <person name="Hildebrand F."/>
            <person name="Pallen M.J."/>
        </authorList>
    </citation>
    <scope>NUCLEOTIDE SEQUENCE [LARGE SCALE GENOMIC DNA]</scope>
    <source>
        <strain evidence="1 2">Sa5BUN4</strain>
    </source>
</reference>
<dbReference type="Proteomes" id="UP000636938">
    <property type="component" value="Unassembled WGS sequence"/>
</dbReference>
<gene>
    <name evidence="1" type="ORF">H9654_09480</name>
</gene>
<evidence type="ECO:0000313" key="2">
    <source>
        <dbReference type="Proteomes" id="UP000636938"/>
    </source>
</evidence>
<dbReference type="EMBL" id="JACSQS010000008">
    <property type="protein sequence ID" value="MBD7954440.1"/>
    <property type="molecule type" value="Genomic_DNA"/>
</dbReference>
<keyword evidence="2" id="KW-1185">Reference proteome</keyword>
<protein>
    <submittedName>
        <fullName evidence="1">Uncharacterized protein</fullName>
    </submittedName>
</protein>
<name>A0A8X8G0S2_9GAMM</name>
<dbReference type="RefSeq" id="WP_191770638.1">
    <property type="nucleotide sequence ID" value="NZ_JACSQS010000008.1"/>
</dbReference>
<organism evidence="1 2">
    <name type="scientific">Stenotrophomonas lacuserhaii</name>
    <dbReference type="NCBI Taxonomy" id="2760084"/>
    <lineage>
        <taxon>Bacteria</taxon>
        <taxon>Pseudomonadati</taxon>
        <taxon>Pseudomonadota</taxon>
        <taxon>Gammaproteobacteria</taxon>
        <taxon>Lysobacterales</taxon>
        <taxon>Lysobacteraceae</taxon>
        <taxon>Stenotrophomonas</taxon>
    </lineage>
</organism>
<dbReference type="AlphaFoldDB" id="A0A8X8G0S2"/>
<evidence type="ECO:0000313" key="1">
    <source>
        <dbReference type="EMBL" id="MBD7954440.1"/>
    </source>
</evidence>